<sequence length="427" mass="48785">MRVYLTAVRTLTMYGWETRAAPSTVMENLDWMEEKLLKRLPLLANECSQIKAEKATWTKRKLVKEDLRRIGIDRTVEARCIVPQNMMVDFFSVGARVKGDEPKSAVDDRARIPWVEKYRPRSVDDLVYQNEVVAVFKKVLEGSDLPNMLLYGPPGTGKTSAAVALCRQLFPSPELFRDRVLELNASDERGIQVVRTRIKDFAHRAVSKASTPYKIVILDEADAMTEPSLFSFFARLQTFTFFGFCLICNYISRIIDPLTSRCAKFRFKPLPIESQLERLLYICKNEGVEIDEKALTMLVTLCEGDLRRSITYLQSLSCRQNITSDFIFTMTGQVDKKIVDKLFLTCCSSDTDRIVDAVESICRAGYANRSLIDQIYEQLLADDTLKDIQKSAIFEKMAVIEARLLDGADEYIQMMDLLFCIQSHLNS</sequence>
<dbReference type="InterPro" id="IPR050238">
    <property type="entry name" value="DNA_Rep/Repair_Clamp_Loader"/>
</dbReference>
<keyword evidence="4" id="KW-0067">ATP-binding</keyword>
<dbReference type="Pfam" id="PF00004">
    <property type="entry name" value="AAA"/>
    <property type="match status" value="1"/>
</dbReference>
<comment type="caution">
    <text evidence="6">The sequence shown here is derived from an EMBL/GenBank/DDBJ whole genome shotgun (WGS) entry which is preliminary data.</text>
</comment>
<feature type="domain" description="AAA+ ATPase" evidence="5">
    <location>
        <begin position="144"/>
        <end position="273"/>
    </location>
</feature>
<dbReference type="CDD" id="cd00009">
    <property type="entry name" value="AAA"/>
    <property type="match status" value="1"/>
</dbReference>
<dbReference type="InterPro" id="IPR008921">
    <property type="entry name" value="DNA_pol3_clamp-load_cplx_C"/>
</dbReference>
<dbReference type="InterPro" id="IPR013748">
    <property type="entry name" value="Rep_factorC_C"/>
</dbReference>
<dbReference type="SMART" id="SM00382">
    <property type="entry name" value="AAA"/>
    <property type="match status" value="1"/>
</dbReference>
<dbReference type="InterPro" id="IPR003593">
    <property type="entry name" value="AAA+_ATPase"/>
</dbReference>
<evidence type="ECO:0000256" key="1">
    <source>
        <dbReference type="ARBA" id="ARBA00005378"/>
    </source>
</evidence>
<dbReference type="SUPFAM" id="SSF48019">
    <property type="entry name" value="post-AAA+ oligomerization domain-like"/>
    <property type="match status" value="1"/>
</dbReference>
<reference evidence="6 7" key="1">
    <citation type="submission" date="2023-08" db="EMBL/GenBank/DDBJ databases">
        <title>A Necator americanus chromosomal reference genome.</title>
        <authorList>
            <person name="Ilik V."/>
            <person name="Petrzelkova K.J."/>
            <person name="Pardy F."/>
            <person name="Fuh T."/>
            <person name="Niatou-Singa F.S."/>
            <person name="Gouil Q."/>
            <person name="Baker L."/>
            <person name="Ritchie M.E."/>
            <person name="Jex A.R."/>
            <person name="Gazzola D."/>
            <person name="Li H."/>
            <person name="Toshio Fujiwara R."/>
            <person name="Zhan B."/>
            <person name="Aroian R.V."/>
            <person name="Pafco B."/>
            <person name="Schwarz E.M."/>
        </authorList>
    </citation>
    <scope>NUCLEOTIDE SEQUENCE [LARGE SCALE GENOMIC DNA]</scope>
    <source>
        <strain evidence="6 7">Aroian</strain>
        <tissue evidence="6">Whole animal</tissue>
    </source>
</reference>
<keyword evidence="2" id="KW-0235">DNA replication</keyword>
<name>A0ABR1D2P2_NECAM</name>
<comment type="similarity">
    <text evidence="1">Belongs to the activator 1 small subunits family.</text>
</comment>
<evidence type="ECO:0000256" key="4">
    <source>
        <dbReference type="ARBA" id="ARBA00022840"/>
    </source>
</evidence>
<dbReference type="Gene3D" id="1.20.272.10">
    <property type="match status" value="1"/>
</dbReference>
<dbReference type="PANTHER" id="PTHR11669">
    <property type="entry name" value="REPLICATION FACTOR C / DNA POLYMERASE III GAMMA-TAU SUBUNIT"/>
    <property type="match status" value="1"/>
</dbReference>
<organism evidence="6 7">
    <name type="scientific">Necator americanus</name>
    <name type="common">Human hookworm</name>
    <dbReference type="NCBI Taxonomy" id="51031"/>
    <lineage>
        <taxon>Eukaryota</taxon>
        <taxon>Metazoa</taxon>
        <taxon>Ecdysozoa</taxon>
        <taxon>Nematoda</taxon>
        <taxon>Chromadorea</taxon>
        <taxon>Rhabditida</taxon>
        <taxon>Rhabditina</taxon>
        <taxon>Rhabditomorpha</taxon>
        <taxon>Strongyloidea</taxon>
        <taxon>Ancylostomatidae</taxon>
        <taxon>Bunostominae</taxon>
        <taxon>Necator</taxon>
    </lineage>
</organism>
<dbReference type="Proteomes" id="UP001303046">
    <property type="component" value="Unassembled WGS sequence"/>
</dbReference>
<dbReference type="InterPro" id="IPR003959">
    <property type="entry name" value="ATPase_AAA_core"/>
</dbReference>
<protein>
    <recommendedName>
        <fullName evidence="5">AAA+ ATPase domain-containing protein</fullName>
    </recommendedName>
</protein>
<evidence type="ECO:0000256" key="3">
    <source>
        <dbReference type="ARBA" id="ARBA00022741"/>
    </source>
</evidence>
<evidence type="ECO:0000313" key="6">
    <source>
        <dbReference type="EMBL" id="KAK6744520.1"/>
    </source>
</evidence>
<dbReference type="Pfam" id="PF08542">
    <property type="entry name" value="Rep_fac_C"/>
    <property type="match status" value="1"/>
</dbReference>
<dbReference type="Gene3D" id="1.10.8.60">
    <property type="match status" value="1"/>
</dbReference>
<dbReference type="InterPro" id="IPR027417">
    <property type="entry name" value="P-loop_NTPase"/>
</dbReference>
<dbReference type="CDD" id="cd18140">
    <property type="entry name" value="HLD_clamp_RFC"/>
    <property type="match status" value="1"/>
</dbReference>
<gene>
    <name evidence="6" type="primary">Necator_chrIII.g12082</name>
    <name evidence="6" type="ORF">RB195_011316</name>
</gene>
<accession>A0ABR1D2P2</accession>
<evidence type="ECO:0000259" key="5">
    <source>
        <dbReference type="SMART" id="SM00382"/>
    </source>
</evidence>
<dbReference type="EMBL" id="JAVFWL010000003">
    <property type="protein sequence ID" value="KAK6744520.1"/>
    <property type="molecule type" value="Genomic_DNA"/>
</dbReference>
<keyword evidence="3" id="KW-0547">Nucleotide-binding</keyword>
<dbReference type="Pfam" id="PF21960">
    <property type="entry name" value="RCF1-5-like_lid"/>
    <property type="match status" value="1"/>
</dbReference>
<proteinExistence type="inferred from homology"/>
<evidence type="ECO:0000256" key="2">
    <source>
        <dbReference type="ARBA" id="ARBA00022705"/>
    </source>
</evidence>
<dbReference type="PANTHER" id="PTHR11669:SF20">
    <property type="entry name" value="REPLICATION FACTOR C SUBUNIT 4"/>
    <property type="match status" value="1"/>
</dbReference>
<keyword evidence="7" id="KW-1185">Reference proteome</keyword>
<dbReference type="Gene3D" id="3.40.50.300">
    <property type="entry name" value="P-loop containing nucleotide triphosphate hydrolases"/>
    <property type="match status" value="1"/>
</dbReference>
<evidence type="ECO:0000313" key="7">
    <source>
        <dbReference type="Proteomes" id="UP001303046"/>
    </source>
</evidence>
<dbReference type="InterPro" id="IPR047854">
    <property type="entry name" value="RFC_lid"/>
</dbReference>
<dbReference type="SUPFAM" id="SSF52540">
    <property type="entry name" value="P-loop containing nucleoside triphosphate hydrolases"/>
    <property type="match status" value="1"/>
</dbReference>